<evidence type="ECO:0000313" key="2">
    <source>
        <dbReference type="EMBL" id="CAH1426683.1"/>
    </source>
</evidence>
<evidence type="ECO:0000256" key="1">
    <source>
        <dbReference type="SAM" id="Phobius"/>
    </source>
</evidence>
<keyword evidence="1" id="KW-0472">Membrane</keyword>
<keyword evidence="3" id="KW-1185">Reference proteome</keyword>
<name>A0AAU9MFB6_9ASTR</name>
<gene>
    <name evidence="2" type="ORF">LVIROSA_LOCUS13750</name>
</gene>
<comment type="caution">
    <text evidence="2">The sequence shown here is derived from an EMBL/GenBank/DDBJ whole genome shotgun (WGS) entry which is preliminary data.</text>
</comment>
<evidence type="ECO:0000313" key="3">
    <source>
        <dbReference type="Proteomes" id="UP001157418"/>
    </source>
</evidence>
<dbReference type="AlphaFoldDB" id="A0AAU9MFB6"/>
<protein>
    <submittedName>
        <fullName evidence="2">Uncharacterized protein</fullName>
    </submittedName>
</protein>
<organism evidence="2 3">
    <name type="scientific">Lactuca virosa</name>
    <dbReference type="NCBI Taxonomy" id="75947"/>
    <lineage>
        <taxon>Eukaryota</taxon>
        <taxon>Viridiplantae</taxon>
        <taxon>Streptophyta</taxon>
        <taxon>Embryophyta</taxon>
        <taxon>Tracheophyta</taxon>
        <taxon>Spermatophyta</taxon>
        <taxon>Magnoliopsida</taxon>
        <taxon>eudicotyledons</taxon>
        <taxon>Gunneridae</taxon>
        <taxon>Pentapetalae</taxon>
        <taxon>asterids</taxon>
        <taxon>campanulids</taxon>
        <taxon>Asterales</taxon>
        <taxon>Asteraceae</taxon>
        <taxon>Cichorioideae</taxon>
        <taxon>Cichorieae</taxon>
        <taxon>Lactucinae</taxon>
        <taxon>Lactuca</taxon>
    </lineage>
</organism>
<sequence>MKANIKGAKLINARLPSSNSSSLNATESDKVWLLGCLCLFVACCCWSFWLIIQIHTWMHGKSNHICNLALVYMRDFHMCTSMGHRKKGSSIFSNVQSFEHNHCHHPRFYIFTRTNIRWKCDRCNWSHNRIVCGTMG</sequence>
<proteinExistence type="predicted"/>
<dbReference type="Proteomes" id="UP001157418">
    <property type="component" value="Unassembled WGS sequence"/>
</dbReference>
<keyword evidence="1" id="KW-0812">Transmembrane</keyword>
<reference evidence="2 3" key="1">
    <citation type="submission" date="2022-01" db="EMBL/GenBank/DDBJ databases">
        <authorList>
            <person name="Xiong W."/>
            <person name="Schranz E."/>
        </authorList>
    </citation>
    <scope>NUCLEOTIDE SEQUENCE [LARGE SCALE GENOMIC DNA]</scope>
</reference>
<accession>A0AAU9MFB6</accession>
<feature type="transmembrane region" description="Helical" evidence="1">
    <location>
        <begin position="31"/>
        <end position="52"/>
    </location>
</feature>
<dbReference type="EMBL" id="CAKMRJ010002223">
    <property type="protein sequence ID" value="CAH1426683.1"/>
    <property type="molecule type" value="Genomic_DNA"/>
</dbReference>
<keyword evidence="1" id="KW-1133">Transmembrane helix</keyword>